<organism evidence="4 5">
    <name type="scientific">Batillaria attramentaria</name>
    <dbReference type="NCBI Taxonomy" id="370345"/>
    <lineage>
        <taxon>Eukaryota</taxon>
        <taxon>Metazoa</taxon>
        <taxon>Spiralia</taxon>
        <taxon>Lophotrochozoa</taxon>
        <taxon>Mollusca</taxon>
        <taxon>Gastropoda</taxon>
        <taxon>Caenogastropoda</taxon>
        <taxon>Sorbeoconcha</taxon>
        <taxon>Cerithioidea</taxon>
        <taxon>Batillariidae</taxon>
        <taxon>Batillaria</taxon>
    </lineage>
</organism>
<feature type="domain" description="DUF3456" evidence="3">
    <location>
        <begin position="147"/>
        <end position="290"/>
    </location>
</feature>
<dbReference type="Pfam" id="PF11938">
    <property type="entry name" value="DUF3456"/>
    <property type="match status" value="2"/>
</dbReference>
<comment type="similarity">
    <text evidence="1">Belongs to the canopy family.</text>
</comment>
<feature type="domain" description="DUF3456" evidence="3">
    <location>
        <begin position="7"/>
        <end position="145"/>
    </location>
</feature>
<proteinExistence type="inferred from homology"/>
<evidence type="ECO:0000313" key="4">
    <source>
        <dbReference type="EMBL" id="KAK7496015.1"/>
    </source>
</evidence>
<comment type="caution">
    <text evidence="4">The sequence shown here is derived from an EMBL/GenBank/DDBJ whole genome shotgun (WGS) entry which is preliminary data.</text>
</comment>
<evidence type="ECO:0000256" key="2">
    <source>
        <dbReference type="SAM" id="MobiDB-lite"/>
    </source>
</evidence>
<dbReference type="InterPro" id="IPR021852">
    <property type="entry name" value="DUF3456"/>
</dbReference>
<gene>
    <name evidence="4" type="ORF">BaRGS_00012716</name>
</gene>
<keyword evidence="5" id="KW-1185">Reference proteome</keyword>
<accession>A0ABD0L9Z0</accession>
<evidence type="ECO:0000259" key="3">
    <source>
        <dbReference type="Pfam" id="PF11938"/>
    </source>
</evidence>
<feature type="compositionally biased region" description="Acidic residues" evidence="2">
    <location>
        <begin position="326"/>
        <end position="355"/>
    </location>
</feature>
<evidence type="ECO:0000313" key="5">
    <source>
        <dbReference type="Proteomes" id="UP001519460"/>
    </source>
</evidence>
<protein>
    <recommendedName>
        <fullName evidence="3">DUF3456 domain-containing protein</fullName>
    </recommendedName>
</protein>
<dbReference type="AlphaFoldDB" id="A0ABD0L9Z0"/>
<reference evidence="4 5" key="1">
    <citation type="journal article" date="2023" name="Sci. Data">
        <title>Genome assembly of the Korean intertidal mud-creeper Batillaria attramentaria.</title>
        <authorList>
            <person name="Patra A.K."/>
            <person name="Ho P.T."/>
            <person name="Jun S."/>
            <person name="Lee S.J."/>
            <person name="Kim Y."/>
            <person name="Won Y.J."/>
        </authorList>
    </citation>
    <scope>NUCLEOTIDE SEQUENCE [LARGE SCALE GENOMIC DNA]</scope>
    <source>
        <strain evidence="4">Wonlab-2016</strain>
    </source>
</reference>
<dbReference type="InterPro" id="IPR042415">
    <property type="entry name" value="CNPY"/>
</dbReference>
<dbReference type="PANTHER" id="PTHR13341">
    <property type="entry name" value="MIR-INTERACTING SAPOSIN-LIKE PROTEIN"/>
    <property type="match status" value="1"/>
</dbReference>
<dbReference type="Proteomes" id="UP001519460">
    <property type="component" value="Unassembled WGS sequence"/>
</dbReference>
<dbReference type="EMBL" id="JACVVK020000070">
    <property type="protein sequence ID" value="KAK7496015.1"/>
    <property type="molecule type" value="Genomic_DNA"/>
</dbReference>
<feature type="region of interest" description="Disordered" evidence="2">
    <location>
        <begin position="314"/>
        <end position="370"/>
    </location>
</feature>
<evidence type="ECO:0000256" key="1">
    <source>
        <dbReference type="ARBA" id="ARBA00007285"/>
    </source>
</evidence>
<name>A0ABD0L9Z0_9CAEN</name>
<dbReference type="PANTHER" id="PTHR13341:SF2">
    <property type="entry name" value="PROTEIN SEELE"/>
    <property type="match status" value="1"/>
</dbReference>
<sequence>MDKGLLCGVCRALVEEVNWKIADADPKKVVQVGSFHLDQDGNPKKVVQKKYARSEVYLAEIFEDVCESMEDFVEITERDGRRLIVRKKARSGVLIELQDFNVTDSKKTENFKLYCNSLVGDYEEEMTAVFRQENLKSVESAVCVDIAVCRAIVEEVNGRIVDADLQDPKRVVQTGSFRIDPNGNQKLKQKKYARSEMHLSEVFDDVCQSMSDFVEITDVDGRKAVVRQMSRTNVPMDLKDFKYNPDPDHRLMSYCDSLVDDYEEKMVQLFTQEDLPAIESAVCGDLASACSGEELSQPLPTVLEKEGFTRLVQGKKVDKHGRPIPETEDDENEFTAESDSDLSENSDSEVDENSDENLATPESDNEKDEL</sequence>